<evidence type="ECO:0000313" key="2">
    <source>
        <dbReference type="Proteomes" id="UP000015105"/>
    </source>
</evidence>
<dbReference type="InterPro" id="IPR036691">
    <property type="entry name" value="Endo/exonu/phosph_ase_sf"/>
</dbReference>
<dbReference type="Gramene" id="AET4Gv20769300.1">
    <property type="protein sequence ID" value="AET4Gv20769300.1"/>
    <property type="gene ID" value="AET4Gv20769300"/>
</dbReference>
<dbReference type="AlphaFoldDB" id="A0A453J2U9"/>
<evidence type="ECO:0008006" key="3">
    <source>
        <dbReference type="Google" id="ProtNLM"/>
    </source>
</evidence>
<dbReference type="SUPFAM" id="SSF56219">
    <property type="entry name" value="DNase I-like"/>
    <property type="match status" value="1"/>
</dbReference>
<protein>
    <recommendedName>
        <fullName evidence="3">Endonuclease/exonuclease/phosphatase domain-containing protein</fullName>
    </recommendedName>
</protein>
<reference evidence="1" key="4">
    <citation type="submission" date="2019-03" db="UniProtKB">
        <authorList>
            <consortium name="EnsemblPlants"/>
        </authorList>
    </citation>
    <scope>IDENTIFICATION</scope>
</reference>
<dbReference type="Proteomes" id="UP000015105">
    <property type="component" value="Chromosome 4D"/>
</dbReference>
<dbReference type="EnsemblPlants" id="AET4Gv20769300.1">
    <property type="protein sequence ID" value="AET4Gv20769300.1"/>
    <property type="gene ID" value="AET4Gv20769300"/>
</dbReference>
<dbReference type="STRING" id="200361.A0A453J2U9"/>
<name>A0A453J2U9_AEGTS</name>
<organism evidence="1 2">
    <name type="scientific">Aegilops tauschii subsp. strangulata</name>
    <name type="common">Goatgrass</name>
    <dbReference type="NCBI Taxonomy" id="200361"/>
    <lineage>
        <taxon>Eukaryota</taxon>
        <taxon>Viridiplantae</taxon>
        <taxon>Streptophyta</taxon>
        <taxon>Embryophyta</taxon>
        <taxon>Tracheophyta</taxon>
        <taxon>Spermatophyta</taxon>
        <taxon>Magnoliopsida</taxon>
        <taxon>Liliopsida</taxon>
        <taxon>Poales</taxon>
        <taxon>Poaceae</taxon>
        <taxon>BOP clade</taxon>
        <taxon>Pooideae</taxon>
        <taxon>Triticodae</taxon>
        <taxon>Triticeae</taxon>
        <taxon>Triticinae</taxon>
        <taxon>Aegilops</taxon>
    </lineage>
</organism>
<evidence type="ECO:0000313" key="1">
    <source>
        <dbReference type="EnsemblPlants" id="AET4Gv20769300.1"/>
    </source>
</evidence>
<reference evidence="1" key="3">
    <citation type="journal article" date="2017" name="Nature">
        <title>Genome sequence of the progenitor of the wheat D genome Aegilops tauschii.</title>
        <authorList>
            <person name="Luo M.C."/>
            <person name="Gu Y.Q."/>
            <person name="Puiu D."/>
            <person name="Wang H."/>
            <person name="Twardziok S.O."/>
            <person name="Deal K.R."/>
            <person name="Huo N."/>
            <person name="Zhu T."/>
            <person name="Wang L."/>
            <person name="Wang Y."/>
            <person name="McGuire P.E."/>
            <person name="Liu S."/>
            <person name="Long H."/>
            <person name="Ramasamy R.K."/>
            <person name="Rodriguez J.C."/>
            <person name="Van S.L."/>
            <person name="Yuan L."/>
            <person name="Wang Z."/>
            <person name="Xia Z."/>
            <person name="Xiao L."/>
            <person name="Anderson O.D."/>
            <person name="Ouyang S."/>
            <person name="Liang Y."/>
            <person name="Zimin A.V."/>
            <person name="Pertea G."/>
            <person name="Qi P."/>
            <person name="Bennetzen J.L."/>
            <person name="Dai X."/>
            <person name="Dawson M.W."/>
            <person name="Muller H.G."/>
            <person name="Kugler K."/>
            <person name="Rivarola-Duarte L."/>
            <person name="Spannagl M."/>
            <person name="Mayer K.F.X."/>
            <person name="Lu F.H."/>
            <person name="Bevan M.W."/>
            <person name="Leroy P."/>
            <person name="Li P."/>
            <person name="You F.M."/>
            <person name="Sun Q."/>
            <person name="Liu Z."/>
            <person name="Lyons E."/>
            <person name="Wicker T."/>
            <person name="Salzberg S.L."/>
            <person name="Devos K.M."/>
            <person name="Dvorak J."/>
        </authorList>
    </citation>
    <scope>NUCLEOTIDE SEQUENCE [LARGE SCALE GENOMIC DNA]</scope>
    <source>
        <strain evidence="1">cv. AL8/78</strain>
    </source>
</reference>
<reference evidence="2" key="1">
    <citation type="journal article" date="2014" name="Science">
        <title>Ancient hybridizations among the ancestral genomes of bread wheat.</title>
        <authorList>
            <consortium name="International Wheat Genome Sequencing Consortium,"/>
            <person name="Marcussen T."/>
            <person name="Sandve S.R."/>
            <person name="Heier L."/>
            <person name="Spannagl M."/>
            <person name="Pfeifer M."/>
            <person name="Jakobsen K.S."/>
            <person name="Wulff B.B."/>
            <person name="Steuernagel B."/>
            <person name="Mayer K.F."/>
            <person name="Olsen O.A."/>
        </authorList>
    </citation>
    <scope>NUCLEOTIDE SEQUENCE [LARGE SCALE GENOMIC DNA]</scope>
    <source>
        <strain evidence="2">cv. AL8/78</strain>
    </source>
</reference>
<reference evidence="2" key="2">
    <citation type="journal article" date="2017" name="Nat. Plants">
        <title>The Aegilops tauschii genome reveals multiple impacts of transposons.</title>
        <authorList>
            <person name="Zhao G."/>
            <person name="Zou C."/>
            <person name="Li K."/>
            <person name="Wang K."/>
            <person name="Li T."/>
            <person name="Gao L."/>
            <person name="Zhang X."/>
            <person name="Wang H."/>
            <person name="Yang Z."/>
            <person name="Liu X."/>
            <person name="Jiang W."/>
            <person name="Mao L."/>
            <person name="Kong X."/>
            <person name="Jiao Y."/>
            <person name="Jia J."/>
        </authorList>
    </citation>
    <scope>NUCLEOTIDE SEQUENCE [LARGE SCALE GENOMIC DNA]</scope>
    <source>
        <strain evidence="2">cv. AL8/78</strain>
    </source>
</reference>
<reference evidence="1" key="5">
    <citation type="journal article" date="2021" name="G3 (Bethesda)">
        <title>Aegilops tauschii genome assembly Aet v5.0 features greater sequence contiguity and improved annotation.</title>
        <authorList>
            <person name="Wang L."/>
            <person name="Zhu T."/>
            <person name="Rodriguez J.C."/>
            <person name="Deal K.R."/>
            <person name="Dubcovsky J."/>
            <person name="McGuire P.E."/>
            <person name="Lux T."/>
            <person name="Spannagl M."/>
            <person name="Mayer K.F.X."/>
            <person name="Baldrich P."/>
            <person name="Meyers B.C."/>
            <person name="Huo N."/>
            <person name="Gu Y.Q."/>
            <person name="Zhou H."/>
            <person name="Devos K.M."/>
            <person name="Bennetzen J.L."/>
            <person name="Unver T."/>
            <person name="Budak H."/>
            <person name="Gulick P.J."/>
            <person name="Galiba G."/>
            <person name="Kalapos B."/>
            <person name="Nelson D.R."/>
            <person name="Li P."/>
            <person name="You F.M."/>
            <person name="Luo M.C."/>
            <person name="Dvorak J."/>
        </authorList>
    </citation>
    <scope>NUCLEOTIDE SEQUENCE [LARGE SCALE GENOMIC DNA]</scope>
    <source>
        <strain evidence="1">cv. AL8/78</strain>
    </source>
</reference>
<dbReference type="PANTHER" id="PTHR33710:SF49">
    <property type="entry name" value="OS01G0714200 PROTEIN"/>
    <property type="match status" value="1"/>
</dbReference>
<dbReference type="Gene3D" id="3.60.10.10">
    <property type="entry name" value="Endonuclease/exonuclease/phosphatase"/>
    <property type="match status" value="1"/>
</dbReference>
<dbReference type="PANTHER" id="PTHR33710">
    <property type="entry name" value="BNAC02G09200D PROTEIN"/>
    <property type="match status" value="1"/>
</dbReference>
<keyword evidence="2" id="KW-1185">Reference proteome</keyword>
<accession>A0A453J2U9</accession>
<proteinExistence type="predicted"/>
<sequence>MESFRAALADCGLRDLGYVGDKYTWQNHSWDVNRFVKERLDREVGSRSWCTRFPHHKVVNGDPYQSDHRPIIIQIEESKRASFSRRKDHNFKFEARWLQEEDYEVVVNNAWAMASQRGNHNIQEMLYKVAGELKDWDDNVLGDLGKRIKILKKELEEVRRGKISQERVRREHFLREKLDRLEQQQDMHWKQRAHVKWLTDGDKNTSFFHAFASERKKRNTIKRLKGEDDSWVEGEEPLKEHITIIF</sequence>